<dbReference type="InterPro" id="IPR006311">
    <property type="entry name" value="TAT_signal"/>
</dbReference>
<dbReference type="RefSeq" id="WP_146561103.1">
    <property type="nucleotide sequence ID" value="NZ_VIGW01000005.1"/>
</dbReference>
<dbReference type="InterPro" id="IPR006059">
    <property type="entry name" value="SBP"/>
</dbReference>
<comment type="caution">
    <text evidence="2">The sequence shown here is derived from an EMBL/GenBank/DDBJ whole genome shotgun (WGS) entry which is preliminary data.</text>
</comment>
<dbReference type="AlphaFoldDB" id="A0A5C5R8Z0"/>
<dbReference type="PROSITE" id="PS51257">
    <property type="entry name" value="PROKAR_LIPOPROTEIN"/>
    <property type="match status" value="1"/>
</dbReference>
<feature type="signal peptide" evidence="1">
    <location>
        <begin position="1"/>
        <end position="25"/>
    </location>
</feature>
<keyword evidence="1" id="KW-0732">Signal</keyword>
<dbReference type="Gene3D" id="3.40.190.10">
    <property type="entry name" value="Periplasmic binding protein-like II"/>
    <property type="match status" value="1"/>
</dbReference>
<dbReference type="Proteomes" id="UP000317291">
    <property type="component" value="Unassembled WGS sequence"/>
</dbReference>
<dbReference type="Pfam" id="PF13416">
    <property type="entry name" value="SBP_bac_8"/>
    <property type="match status" value="1"/>
</dbReference>
<dbReference type="PANTHER" id="PTHR43649:SF30">
    <property type="entry name" value="ABC TRANSPORTER SUBSTRATE-BINDING PROTEIN"/>
    <property type="match status" value="1"/>
</dbReference>
<reference evidence="2 3" key="1">
    <citation type="submission" date="2019-06" db="EMBL/GenBank/DDBJ databases">
        <title>Tsukamurella conjunctivitidis sp. nov., Tsukamurella assacharolytica sp. nov. and Tsukamurella sputae sp. nov. isolated from patients with conjunctivitis, bacteraemia (lymphoma) and respiratory infection (sputum) in Hong Kong.</title>
        <authorList>
            <person name="Teng J.L.L."/>
            <person name="Lee H.H."/>
            <person name="Fong J.Y.H."/>
            <person name="Fok K.M.N."/>
            <person name="Lau S.K.P."/>
            <person name="Woo P.C.Y."/>
        </authorList>
    </citation>
    <scope>NUCLEOTIDE SEQUENCE [LARGE SCALE GENOMIC DNA]</scope>
    <source>
        <strain evidence="2 3">HKU71</strain>
    </source>
</reference>
<dbReference type="PANTHER" id="PTHR43649">
    <property type="entry name" value="ARABINOSE-BINDING PROTEIN-RELATED"/>
    <property type="match status" value="1"/>
</dbReference>
<dbReference type="SUPFAM" id="SSF53850">
    <property type="entry name" value="Periplasmic binding protein-like II"/>
    <property type="match status" value="1"/>
</dbReference>
<evidence type="ECO:0000313" key="2">
    <source>
        <dbReference type="EMBL" id="TWS19072.1"/>
    </source>
</evidence>
<dbReference type="PROSITE" id="PS51318">
    <property type="entry name" value="TAT"/>
    <property type="match status" value="1"/>
</dbReference>
<protein>
    <submittedName>
        <fullName evidence="2">ABC transporter substrate-binding protein</fullName>
    </submittedName>
</protein>
<evidence type="ECO:0000313" key="3">
    <source>
        <dbReference type="Proteomes" id="UP000317291"/>
    </source>
</evidence>
<dbReference type="EMBL" id="VIGW01000005">
    <property type="protein sequence ID" value="TWS19072.1"/>
    <property type="molecule type" value="Genomic_DNA"/>
</dbReference>
<sequence>MGDFTRRGFLVTGLAATAAVAAACAGSGSGGGSSNSGSGGSGGGGGDITLRFLSNHPGSSKATEQALIDDFQKANSGIKVELLDGGKNYEEVAQKFQTSLSGGDKADIIVVSDVTWFNFALNKQIAPLDDLFAGAGLKPEEYVDSLLADTKFNGKHYAVPFARSTPLFYYNKDVWKKAGLEDRGPKDWDEFAQWAPRIQDAIGSDKKAIVIADGENYLDWVFEGWNWSKGGAYSDGWDLKFTTPESIAAANQLKDVMSKWGRLATTPENDFGAGLAAVTLQSTGSLKTISTSAKFELGTAFLPGPAGRSCPTGGAGVAIAEGISAERKAAAMKFIEFLTNTVNTSKFSQATGYMPVRKAVVDEPSMKAFIEKNPNFGTAVRQLPVTRSQDNARVFVPGGGADIGRALQQIVNGGDTAAVLGALQRTIQGKIDSQIKPKLPK</sequence>
<dbReference type="OrthoDB" id="2510110at2"/>
<keyword evidence="3" id="KW-1185">Reference proteome</keyword>
<name>A0A5C5R8Z0_9ACTN</name>
<dbReference type="InterPro" id="IPR050490">
    <property type="entry name" value="Bact_solute-bd_prot1"/>
</dbReference>
<gene>
    <name evidence="2" type="ORF">FK529_11155</name>
</gene>
<proteinExistence type="predicted"/>
<accession>A0A5C5R8Z0</accession>
<feature type="chain" id="PRO_5022921509" evidence="1">
    <location>
        <begin position="26"/>
        <end position="441"/>
    </location>
</feature>
<evidence type="ECO:0000256" key="1">
    <source>
        <dbReference type="SAM" id="SignalP"/>
    </source>
</evidence>
<organism evidence="2 3">
    <name type="scientific">Tsukamurella asaccharolytica</name>
    <dbReference type="NCBI Taxonomy" id="2592067"/>
    <lineage>
        <taxon>Bacteria</taxon>
        <taxon>Bacillati</taxon>
        <taxon>Actinomycetota</taxon>
        <taxon>Actinomycetes</taxon>
        <taxon>Mycobacteriales</taxon>
        <taxon>Tsukamurellaceae</taxon>
        <taxon>Tsukamurella</taxon>
    </lineage>
</organism>
<dbReference type="CDD" id="cd14748">
    <property type="entry name" value="PBP2_UgpB"/>
    <property type="match status" value="1"/>
</dbReference>